<name>A0ACB5UKY4_9FIRM</name>
<organism evidence="1 2">
    <name type="scientific">Vallitalea maricola</name>
    <dbReference type="NCBI Taxonomy" id="3074433"/>
    <lineage>
        <taxon>Bacteria</taxon>
        <taxon>Bacillati</taxon>
        <taxon>Bacillota</taxon>
        <taxon>Clostridia</taxon>
        <taxon>Lachnospirales</taxon>
        <taxon>Vallitaleaceae</taxon>
        <taxon>Vallitalea</taxon>
    </lineage>
</organism>
<accession>A0ACB5UKY4</accession>
<dbReference type="EMBL" id="BTPU01000044">
    <property type="protein sequence ID" value="GMQ63512.1"/>
    <property type="molecule type" value="Genomic_DNA"/>
</dbReference>
<proteinExistence type="predicted"/>
<comment type="caution">
    <text evidence="1">The sequence shown here is derived from an EMBL/GenBank/DDBJ whole genome shotgun (WGS) entry which is preliminary data.</text>
</comment>
<keyword evidence="2" id="KW-1185">Reference proteome</keyword>
<dbReference type="Proteomes" id="UP001374599">
    <property type="component" value="Unassembled WGS sequence"/>
</dbReference>
<protein>
    <submittedName>
        <fullName evidence="1">Alkaline phosphatase family protein</fullName>
    </submittedName>
</protein>
<gene>
    <name evidence="1" type="ORF">AN2V17_27460</name>
</gene>
<reference evidence="1" key="1">
    <citation type="submission" date="2023-09" db="EMBL/GenBank/DDBJ databases">
        <title>Vallitalea sediminicola and Vallitalea maricola sp. nov., anaerobic bacteria isolated from marine sediment.</title>
        <authorList>
            <person name="Hirano S."/>
            <person name="Maeda A."/>
            <person name="Terahara T."/>
            <person name="Mori K."/>
            <person name="Hamada M."/>
            <person name="Matsumoto R."/>
            <person name="Kobayashi T."/>
        </authorList>
    </citation>
    <scope>NUCLEOTIDE SEQUENCE</scope>
    <source>
        <strain evidence="1">AN17-2</strain>
    </source>
</reference>
<sequence length="430" mass="49645">MNKYNKYIIVISIDALNALDFNYIKDLPTFKSFISEGSYVRNMYSIYPSLTYPCHTSIITGTYPNKHGIVSNKKCQPERYKNPEWYWYEKSIKVPTIFNYAMKQEYTCASILWPVMAGASITYNMPELWPIEPGCFISNYIKNSSKNLIIPALKNVKLSCLVQPTLDNIADYVSNYLILKKQPNLLFIHFTQLDYTIHRVGTRSTKIQSILNNMDSRIERLINSTKKASIYNQTDFIILGDHGMNNYKNYICINSFFKEKKLIITDDKNRIITWKAFCNACGGSAQICIKPKEDKQLYKKVYAQLLELQSNPESGIKNVYTSEETNRLFQLDNSFQFVLEAKDGYVFNNHICNQLIIPRTRLTRPHIADHGFLPTHPNMRTLFFAKGNTIKNIYLPHATLVDIAPTIAKILNLEMKNLDGKSLTSILKYS</sequence>
<evidence type="ECO:0000313" key="2">
    <source>
        <dbReference type="Proteomes" id="UP001374599"/>
    </source>
</evidence>
<evidence type="ECO:0000313" key="1">
    <source>
        <dbReference type="EMBL" id="GMQ63512.1"/>
    </source>
</evidence>